<gene>
    <name evidence="1" type="ORF">O6H91_15G027700</name>
</gene>
<name>A0ACC2BGQ5_DIPCM</name>
<keyword evidence="2" id="KW-1185">Reference proteome</keyword>
<accession>A0ACC2BGQ5</accession>
<dbReference type="EMBL" id="CM055106">
    <property type="protein sequence ID" value="KAJ7528971.1"/>
    <property type="molecule type" value="Genomic_DNA"/>
</dbReference>
<evidence type="ECO:0000313" key="1">
    <source>
        <dbReference type="EMBL" id="KAJ7528971.1"/>
    </source>
</evidence>
<comment type="caution">
    <text evidence="1">The sequence shown here is derived from an EMBL/GenBank/DDBJ whole genome shotgun (WGS) entry which is preliminary data.</text>
</comment>
<organism evidence="1 2">
    <name type="scientific">Diphasiastrum complanatum</name>
    <name type="common">Issler's clubmoss</name>
    <name type="synonym">Lycopodium complanatum</name>
    <dbReference type="NCBI Taxonomy" id="34168"/>
    <lineage>
        <taxon>Eukaryota</taxon>
        <taxon>Viridiplantae</taxon>
        <taxon>Streptophyta</taxon>
        <taxon>Embryophyta</taxon>
        <taxon>Tracheophyta</taxon>
        <taxon>Lycopodiopsida</taxon>
        <taxon>Lycopodiales</taxon>
        <taxon>Lycopodiaceae</taxon>
        <taxon>Lycopodioideae</taxon>
        <taxon>Diphasiastrum</taxon>
    </lineage>
</organism>
<proteinExistence type="predicted"/>
<sequence length="104" mass="11333">MLLRSDCDGSLLPFPAHCWSSPSVHRCCHFWHTTGLAVLQCIAAALLLPSSSNALPVHRYPFHPVTTTSLSDPAISAAHRILSGNCPWKSDHPLCRSHCSSISF</sequence>
<evidence type="ECO:0000313" key="2">
    <source>
        <dbReference type="Proteomes" id="UP001162992"/>
    </source>
</evidence>
<protein>
    <submittedName>
        <fullName evidence="1">Uncharacterized protein</fullName>
    </submittedName>
</protein>
<reference evidence="2" key="1">
    <citation type="journal article" date="2024" name="Proc. Natl. Acad. Sci. U.S.A.">
        <title>Extraordinary preservation of gene collinearity over three hundred million years revealed in homosporous lycophytes.</title>
        <authorList>
            <person name="Li C."/>
            <person name="Wickell D."/>
            <person name="Kuo L.Y."/>
            <person name="Chen X."/>
            <person name="Nie B."/>
            <person name="Liao X."/>
            <person name="Peng D."/>
            <person name="Ji J."/>
            <person name="Jenkins J."/>
            <person name="Williams M."/>
            <person name="Shu S."/>
            <person name="Plott C."/>
            <person name="Barry K."/>
            <person name="Rajasekar S."/>
            <person name="Grimwood J."/>
            <person name="Han X."/>
            <person name="Sun S."/>
            <person name="Hou Z."/>
            <person name="He W."/>
            <person name="Dai G."/>
            <person name="Sun C."/>
            <person name="Schmutz J."/>
            <person name="Leebens-Mack J.H."/>
            <person name="Li F.W."/>
            <person name="Wang L."/>
        </authorList>
    </citation>
    <scope>NUCLEOTIDE SEQUENCE [LARGE SCALE GENOMIC DNA]</scope>
    <source>
        <strain evidence="2">cv. PW_Plant_1</strain>
    </source>
</reference>
<dbReference type="Proteomes" id="UP001162992">
    <property type="component" value="Chromosome 15"/>
</dbReference>